<organism evidence="2">
    <name type="scientific">Ralstonia syzygii R24</name>
    <dbReference type="NCBI Taxonomy" id="907261"/>
    <lineage>
        <taxon>Bacteria</taxon>
        <taxon>Pseudomonadati</taxon>
        <taxon>Pseudomonadota</taxon>
        <taxon>Betaproteobacteria</taxon>
        <taxon>Burkholderiales</taxon>
        <taxon>Burkholderiaceae</taxon>
        <taxon>Ralstonia</taxon>
        <taxon>Ralstonia solanacearum species complex</taxon>
    </lineage>
</organism>
<reference evidence="2" key="1">
    <citation type="journal article" date="2011" name="PLoS ONE">
        <title>Ralstonia syzygii, the Blood Disease Bacterium and some Asian R. solanacearum strains form a single genomic species despite divergent lifestyles.</title>
        <authorList>
            <person name="Remenant B."/>
            <person name="de Cambiaire J.C."/>
            <person name="Cellier G."/>
            <person name="Jacobs J.M."/>
            <person name="Mangenot S."/>
            <person name="Barbe V."/>
            <person name="Lajus A."/>
            <person name="Vallenet D."/>
            <person name="Medigue C."/>
            <person name="Fegan M."/>
            <person name="Allen C."/>
            <person name="Prior P."/>
        </authorList>
    </citation>
    <scope>NUCLEOTIDE SEQUENCE</scope>
    <source>
        <strain evidence="2">R24</strain>
    </source>
</reference>
<evidence type="ECO:0000259" key="1">
    <source>
        <dbReference type="Pfam" id="PF23343"/>
    </source>
</evidence>
<sequence>MLKTTIAGNYDNRQFHLAADTLRQMGMADPQHPALVYGQRKRELLEAAGFGKESVRDDIIVRVRHWPDGQREVVGYPVRVHYQNPFEGKFDESCSKPRAKRGESEDFDKSMAAAMQRAKRRVRELAKTARLDHLLTLTYRGAMTDRSKAARDWKAFIRRVRKDPELVRDGDPFHFVAVIEYHQSGGIHIHAGVHGYRDANRLREHWYAVVGRGEGNVDIAGPNSKGHKRIKGVHKLAAYLSKYITKGDAHKLNERRYWSSKGIEIPERETVGQFRAGDDEASFDEALDATMRYLVDTGANWQGMMTYVSRGRKAFWFAMASTGYEEPIEFDDDDDDDSVVIRLNKKSGCSI</sequence>
<dbReference type="InterPro" id="IPR056906">
    <property type="entry name" value="ORF2/G2P_dom"/>
</dbReference>
<proteinExistence type="predicted"/>
<gene>
    <name evidence="2" type="ORF">RALSY_10634</name>
</gene>
<dbReference type="Pfam" id="PF23343">
    <property type="entry name" value="REP_ORF2-G2P"/>
    <property type="match status" value="1"/>
</dbReference>
<reference evidence="2" key="2">
    <citation type="submission" date="2011-04" db="EMBL/GenBank/DDBJ databases">
        <authorList>
            <person name="Genoscope - CEA"/>
        </authorList>
    </citation>
    <scope>NUCLEOTIDE SEQUENCE</scope>
    <source>
        <strain evidence="2">R24</strain>
    </source>
</reference>
<protein>
    <recommendedName>
        <fullName evidence="1">Replication-associated protein ORF2/G2P domain-containing protein</fullName>
    </recommendedName>
</protein>
<accession>G3A0F7</accession>
<feature type="domain" description="Replication-associated protein ORF2/G2P" evidence="1">
    <location>
        <begin position="133"/>
        <end position="247"/>
    </location>
</feature>
<evidence type="ECO:0000313" key="2">
    <source>
        <dbReference type="EMBL" id="CCA84655.1"/>
    </source>
</evidence>
<dbReference type="EMBL" id="FR854086">
    <property type="protein sequence ID" value="CCA84655.1"/>
    <property type="molecule type" value="Genomic_DNA"/>
</dbReference>
<dbReference type="RefSeq" id="WP_197332225.1">
    <property type="nucleotide sequence ID" value="NZ_CP115944.1"/>
</dbReference>
<dbReference type="AlphaFoldDB" id="G3A0F7"/>
<name>G3A0F7_9RALS</name>